<sequence length="343" mass="39724">MPPKKKQKNRNNGRNNQSFDDSRFLSEDSERRYYDIFTRRSIRVERNVVLEDFRETRIADWFETLGWTSILSARGEAIVEWVREFYSNMRDVDNNAMCFKTWVRGQEHVITVETIVALLQIKRPNKVDYPFDLRTLPAPVDYDVIASEICGFPRQWVDGLIYQNELTLEYRLLNIIVCANIEPRGHSSDISRERGFVLFAIGRGMSIDLPAMVFRTMAKIPKSTTTIGLPFGLFITQYLESKRTPWTGEERKIKVAKPINKTTLARSESHVHEQPGGLRGDDGDVDVTVAGELPLEERVELLETVIHAHIEMHQRDMEEIRGRFDRLEDMLRVWMGGCDDSGP</sequence>
<feature type="domain" description="Putative plant transposon protein" evidence="2">
    <location>
        <begin position="65"/>
        <end position="244"/>
    </location>
</feature>
<evidence type="ECO:0000313" key="4">
    <source>
        <dbReference type="Proteomes" id="UP000585474"/>
    </source>
</evidence>
<dbReference type="AlphaFoldDB" id="A0A7J0ESC7"/>
<dbReference type="EMBL" id="BJWL01000006">
    <property type="protein sequence ID" value="GFY89381.1"/>
    <property type="molecule type" value="Genomic_DNA"/>
</dbReference>
<dbReference type="InterPro" id="IPR046796">
    <property type="entry name" value="Transposase_32_dom"/>
</dbReference>
<comment type="caution">
    <text evidence="3">The sequence shown here is derived from an EMBL/GenBank/DDBJ whole genome shotgun (WGS) entry which is preliminary data.</text>
</comment>
<proteinExistence type="predicted"/>
<gene>
    <name evidence="3" type="ORF">Acr_06g0013210</name>
</gene>
<dbReference type="Proteomes" id="UP000585474">
    <property type="component" value="Unassembled WGS sequence"/>
</dbReference>
<feature type="region of interest" description="Disordered" evidence="1">
    <location>
        <begin position="1"/>
        <end position="21"/>
    </location>
</feature>
<protein>
    <recommendedName>
        <fullName evidence="2">Putative plant transposon protein domain-containing protein</fullName>
    </recommendedName>
</protein>
<keyword evidence="4" id="KW-1185">Reference proteome</keyword>
<feature type="region of interest" description="Disordered" evidence="1">
    <location>
        <begin position="265"/>
        <end position="284"/>
    </location>
</feature>
<evidence type="ECO:0000313" key="3">
    <source>
        <dbReference type="EMBL" id="GFY89381.1"/>
    </source>
</evidence>
<name>A0A7J0ESC7_9ERIC</name>
<dbReference type="Pfam" id="PF20167">
    <property type="entry name" value="Transposase_32"/>
    <property type="match status" value="1"/>
</dbReference>
<organism evidence="3 4">
    <name type="scientific">Actinidia rufa</name>
    <dbReference type="NCBI Taxonomy" id="165716"/>
    <lineage>
        <taxon>Eukaryota</taxon>
        <taxon>Viridiplantae</taxon>
        <taxon>Streptophyta</taxon>
        <taxon>Embryophyta</taxon>
        <taxon>Tracheophyta</taxon>
        <taxon>Spermatophyta</taxon>
        <taxon>Magnoliopsida</taxon>
        <taxon>eudicotyledons</taxon>
        <taxon>Gunneridae</taxon>
        <taxon>Pentapetalae</taxon>
        <taxon>asterids</taxon>
        <taxon>Ericales</taxon>
        <taxon>Actinidiaceae</taxon>
        <taxon>Actinidia</taxon>
    </lineage>
</organism>
<evidence type="ECO:0000259" key="2">
    <source>
        <dbReference type="Pfam" id="PF20167"/>
    </source>
</evidence>
<dbReference type="OrthoDB" id="1737932at2759"/>
<evidence type="ECO:0000256" key="1">
    <source>
        <dbReference type="SAM" id="MobiDB-lite"/>
    </source>
</evidence>
<accession>A0A7J0ESC7</accession>
<feature type="compositionally biased region" description="Basic residues" evidence="1">
    <location>
        <begin position="1"/>
        <end position="11"/>
    </location>
</feature>
<reference evidence="3 4" key="1">
    <citation type="submission" date="2019-07" db="EMBL/GenBank/DDBJ databases">
        <title>De Novo Assembly of kiwifruit Actinidia rufa.</title>
        <authorList>
            <person name="Sugita-Konishi S."/>
            <person name="Sato K."/>
            <person name="Mori E."/>
            <person name="Abe Y."/>
            <person name="Kisaki G."/>
            <person name="Hamano K."/>
            <person name="Suezawa K."/>
            <person name="Otani M."/>
            <person name="Fukuda T."/>
            <person name="Manabe T."/>
            <person name="Gomi K."/>
            <person name="Tabuchi M."/>
            <person name="Akimitsu K."/>
            <person name="Kataoka I."/>
        </authorList>
    </citation>
    <scope>NUCLEOTIDE SEQUENCE [LARGE SCALE GENOMIC DNA]</scope>
    <source>
        <strain evidence="4">cv. Fuchu</strain>
    </source>
</reference>